<dbReference type="AlphaFoldDB" id="A0A0R0RQS2"/>
<evidence type="ECO:0000313" key="2">
    <source>
        <dbReference type="Proteomes" id="UP000195162"/>
    </source>
</evidence>
<reference evidence="1 2" key="1">
    <citation type="submission" date="2017-05" db="EMBL/GenBank/DDBJ databases">
        <authorList>
            <person name="Song R."/>
            <person name="Chenine A.L."/>
            <person name="Ruprecht R.M."/>
        </authorList>
    </citation>
    <scope>NUCLEOTIDE SEQUENCE [LARGE SCALE GENOMIC DNA]</scope>
    <source>
        <strain evidence="1 2">ARLG1955</strain>
    </source>
</reference>
<dbReference type="Proteomes" id="UP000195162">
    <property type="component" value="Unassembled WGS sequence"/>
</dbReference>
<accession>A0A0R0RQS2</accession>
<gene>
    <name evidence="1" type="ORF">CAT59_00225</name>
</gene>
<dbReference type="EMBL" id="NGIR01000005">
    <property type="protein sequence ID" value="OTU31001.1"/>
    <property type="molecule type" value="Genomic_DNA"/>
</dbReference>
<evidence type="ECO:0000313" key="1">
    <source>
        <dbReference type="EMBL" id="OTU31001.1"/>
    </source>
</evidence>
<sequence length="65" mass="7824">MGKNLGFPYGSESKTQIFHVQKHKFSMLWLKIAHNMDKFFQDFMFKKHKFSTYKNQSKLKPGSFF</sequence>
<comment type="caution">
    <text evidence="1">The sequence shown here is derived from an EMBL/GenBank/DDBJ whole genome shotgun (WGS) entry which is preliminary data.</text>
</comment>
<protein>
    <submittedName>
        <fullName evidence="1">Uncharacterized protein</fullName>
    </submittedName>
</protein>
<name>A0A0R0RQS2_ACIPI</name>
<organism evidence="1 2">
    <name type="scientific">Acinetobacter pittii</name>
    <name type="common">Acinetobacter genomosp. 3</name>
    <dbReference type="NCBI Taxonomy" id="48296"/>
    <lineage>
        <taxon>Bacteria</taxon>
        <taxon>Pseudomonadati</taxon>
        <taxon>Pseudomonadota</taxon>
        <taxon>Gammaproteobacteria</taxon>
        <taxon>Moraxellales</taxon>
        <taxon>Moraxellaceae</taxon>
        <taxon>Acinetobacter</taxon>
        <taxon>Acinetobacter calcoaceticus/baumannii complex</taxon>
    </lineage>
</organism>
<proteinExistence type="predicted"/>